<comment type="caution">
    <text evidence="3">The sequence shown here is derived from an EMBL/GenBank/DDBJ whole genome shotgun (WGS) entry which is preliminary data.</text>
</comment>
<dbReference type="SUPFAM" id="SSF55874">
    <property type="entry name" value="ATPase domain of HSP90 chaperone/DNA topoisomerase II/histidine kinase"/>
    <property type="match status" value="1"/>
</dbReference>
<feature type="compositionally biased region" description="Low complexity" evidence="2">
    <location>
        <begin position="1626"/>
        <end position="1641"/>
    </location>
</feature>
<name>A0A0L6U6G6_9BASI</name>
<feature type="region of interest" description="Disordered" evidence="2">
    <location>
        <begin position="65"/>
        <end position="84"/>
    </location>
</feature>
<feature type="compositionally biased region" description="Basic and acidic residues" evidence="2">
    <location>
        <begin position="1679"/>
        <end position="1696"/>
    </location>
</feature>
<protein>
    <submittedName>
        <fullName evidence="3">Uncharacterized protein</fullName>
    </submittedName>
</protein>
<evidence type="ECO:0000313" key="3">
    <source>
        <dbReference type="EMBL" id="KNZ44118.1"/>
    </source>
</evidence>
<evidence type="ECO:0000313" key="4">
    <source>
        <dbReference type="Proteomes" id="UP000037035"/>
    </source>
</evidence>
<keyword evidence="4" id="KW-1185">Reference proteome</keyword>
<feature type="coiled-coil region" evidence="1">
    <location>
        <begin position="1502"/>
        <end position="1529"/>
    </location>
</feature>
<organism evidence="3 4">
    <name type="scientific">Puccinia sorghi</name>
    <dbReference type="NCBI Taxonomy" id="27349"/>
    <lineage>
        <taxon>Eukaryota</taxon>
        <taxon>Fungi</taxon>
        <taxon>Dikarya</taxon>
        <taxon>Basidiomycota</taxon>
        <taxon>Pucciniomycotina</taxon>
        <taxon>Pucciniomycetes</taxon>
        <taxon>Pucciniales</taxon>
        <taxon>Pucciniaceae</taxon>
        <taxon>Puccinia</taxon>
    </lineage>
</organism>
<dbReference type="PANTHER" id="PTHR47839">
    <property type="entry name" value="DOMAIN PROTEIN, PUTATIVE (AFU_ORTHOLOGUE AFUA_6G04830)-RELATED"/>
    <property type="match status" value="1"/>
</dbReference>
<dbReference type="InterPro" id="IPR036890">
    <property type="entry name" value="HATPase_C_sf"/>
</dbReference>
<feature type="region of interest" description="Disordered" evidence="2">
    <location>
        <begin position="1613"/>
        <end position="1654"/>
    </location>
</feature>
<dbReference type="Pfam" id="PF12449">
    <property type="entry name" value="DUF3684"/>
    <property type="match status" value="1"/>
</dbReference>
<evidence type="ECO:0000256" key="2">
    <source>
        <dbReference type="SAM" id="MobiDB-lite"/>
    </source>
</evidence>
<dbReference type="Proteomes" id="UP000037035">
    <property type="component" value="Unassembled WGS sequence"/>
</dbReference>
<dbReference type="InterPro" id="IPR022155">
    <property type="entry name" value="DUF3684"/>
</dbReference>
<feature type="region of interest" description="Disordered" evidence="2">
    <location>
        <begin position="360"/>
        <end position="383"/>
    </location>
</feature>
<evidence type="ECO:0000256" key="1">
    <source>
        <dbReference type="SAM" id="Coils"/>
    </source>
</evidence>
<sequence length="1884" mass="211087">MADFARALEGLPDEAVEVNQRALIDKVLARYSGENTVFRELLQNADDASANSVEILFLSSATTTLSQQPPTSQPIVQSSSATSTTLPDLTTHKISRVLVRNNGIPFRDQDWARLRKIAEGNPDESSVFINFSTHYRFNNLPAHEYLNQLFKQENWRIWRRSTFELPLVNITGLIAEIAFFFYQVGFYALWSICDSPIVLSGPSIMGFNWSAKNPDQLVTRRGTNPSPSEWTSFIMDVRSPSPMPPPFEFSRFLATSLAFTTQIRSVSLYFDDHLMCKLVKKLAPPQILSTPSNITLSTSSSMMKIQSVEQTSVQIDTDILKWTLQYSKPKSKLAIKNAAITAANSTTSFAARMLSAFTKSPSSVPAPSSPNPSTPKDSSQDTSSQLSTLKASVFLRVVTGNINVSIPSAFSAELERATKKPPPKKTQYALIWTNKDEFEAGKDSSNSQSGLSKLLSGDETARAIFDGLISDLDVQGRVFIGFPTHQTTGFSGSVAARFIPTVERESLDLQAKYVADWNKELLAIGGILARVVYEGELKEIEGLWKKTEDESKRNQLTQRALHAMQFFSFYSSTPAGTVSLESEGSFFRCDRHRTLTVPSSLGPMPANQVRLPNTELNGFIKNVPLLPNEVSKDGHLLIGKLRDRRMISEITLEDVFKELENRVLSVDEMRECLNWWISLTGIQGYDRSLLKRFLRCAIFKYEATDPIHQASKDAPEIIMSLSEASTFINIKLIPTDVPLPTHCLPFCLTKSINSEALRRVFGFRELNILEFTCHLFSPELKGPNQITESPPLAEQLLNILCKAWTSLSNDQRAEICTYLSDKVFIPTRHGMRKPCDAYHSNVTLFEDLAVVCLPSGTPVKGTMTKVLSDIGVRKHVELQMVFSRLLGSGEWNHADLVKYLVSVRDILTDTEIDRLRQTNWLPKEGEPKVVLPPGPDGNARKPKTNRYSASHLYEPSAANRELQLPLVEWPGKWRSTSDEAKLLFFLGLNKMPSLQALFTLAANPKDDQLREKALRFFLDHFADYRAVYRPSVDTPAFVPCDSGLFKPCDAYSNPDASVMGFHVLQNKFLADYHKFGLKQNPDSQELLDRLLKHPPSDPEKAKAVFEYLSTRVADFSPPQLQTLKQTKFVPITAKGITQHVAPGGCFFQSADLANQGPFKSLFTYIDFGPSARPFLLACGVKNEPTVQEIAQMLIADPAKFYALAGSAEEYLQVLRNIAANVHLLGHGLRKAMQRSAFILGSRRVASSSTTTSSTTKIQQTYEDEDEEIEASQPFVHVLALPGDVVIIDDSHSYSQFTTIIIACPQEEVFEQLAESLGAPRLTQLVKESFRIQRSVPEQTERSEEIRRLLVERTALFLHERQTGARDDVIRDAEWLKRHLTVKSVEQVSLQRQLVYLGKPHSSVLEATAAASMEGRNSMVLYLVRKGEIDWFELASSICKLILAHQKLSDSLFFMTILQTSLKNLKRRGVNVDRCAYTLVYLSVPISFVSSSDYRKLVRIINARKAEQDAARQRAREEKLQRQLQDVNALSPEQLDNHAKGIEERFPDADPDFIRQALSSEKEDHRKRVEEKFAHGAYKRRSAVALPPPQVPQMPEISQRQSGILSTLRRKLLNENNSADPPPYSPTPSTSNQSPIPSQSIAQESQVAKAPAIKPPVQITPMSDIRSNLLKAISVSKPDTNSDIRTLPDTKPVKESEASYCDPKGSREDLTFLSTISGMRFYISRSVHQHNLNGELVLFQFADAIVRYIDLVIKPIGDIFDLDPNSLHVFYDLEGPIIAFNRNGSLFFNLRFYLSWYDEEVKKGKLANALIGTFSTFAHELAHNLVEAHDSEHEVSISPSLCVCLCLTFLGLSWRSLCSSLRPCLVVCCGVSVVDERCTPHFFLF</sequence>
<dbReference type="OrthoDB" id="10031156at2759"/>
<feature type="region of interest" description="Disordered" evidence="2">
    <location>
        <begin position="1677"/>
        <end position="1703"/>
    </location>
</feature>
<feature type="compositionally biased region" description="Low complexity" evidence="2">
    <location>
        <begin position="374"/>
        <end position="383"/>
    </location>
</feature>
<dbReference type="VEuPathDB" id="FungiDB:VP01_94g5"/>
<reference evidence="3 4" key="1">
    <citation type="submission" date="2015-08" db="EMBL/GenBank/DDBJ databases">
        <title>Next Generation Sequencing and Analysis of the Genome of Puccinia sorghi L Schw, the Causal Agent of Maize Common Rust.</title>
        <authorList>
            <person name="Rochi L."/>
            <person name="Burguener G."/>
            <person name="Darino M."/>
            <person name="Turjanski A."/>
            <person name="Kreff E."/>
            <person name="Dieguez M.J."/>
            <person name="Sacco F."/>
        </authorList>
    </citation>
    <scope>NUCLEOTIDE SEQUENCE [LARGE SCALE GENOMIC DNA]</scope>
    <source>
        <strain evidence="3 4">RO10H11247</strain>
    </source>
</reference>
<dbReference type="PANTHER" id="PTHR47839:SF1">
    <property type="entry name" value="DOMAIN PROTEIN, PUTATIVE (AFU_ORTHOLOGUE AFUA_6G04830)-RELATED"/>
    <property type="match status" value="1"/>
</dbReference>
<feature type="compositionally biased region" description="Low complexity" evidence="2">
    <location>
        <begin position="65"/>
        <end position="74"/>
    </location>
</feature>
<feature type="region of interest" description="Disordered" evidence="2">
    <location>
        <begin position="1579"/>
        <end position="1601"/>
    </location>
</feature>
<accession>A0A0L6U6G6</accession>
<dbReference type="STRING" id="27349.A0A0L6U6G6"/>
<feature type="compositionally biased region" description="Polar residues" evidence="2">
    <location>
        <begin position="75"/>
        <end position="84"/>
    </location>
</feature>
<dbReference type="EMBL" id="LAVV01015160">
    <property type="protein sequence ID" value="KNZ44118.1"/>
    <property type="molecule type" value="Genomic_DNA"/>
</dbReference>
<keyword evidence="1" id="KW-0175">Coiled coil</keyword>
<gene>
    <name evidence="3" type="ORF">VP01_94g5</name>
</gene>
<proteinExistence type="predicted"/>